<dbReference type="PANTHER" id="PTHR33538">
    <property type="entry name" value="PROTEIN GAMETE EXPRESSED 1"/>
    <property type="match status" value="1"/>
</dbReference>
<feature type="compositionally biased region" description="Low complexity" evidence="1">
    <location>
        <begin position="189"/>
        <end position="198"/>
    </location>
</feature>
<organism evidence="4 5">
    <name type="scientific">Dufourea novaeangliae</name>
    <name type="common">Sweat bee</name>
    <dbReference type="NCBI Taxonomy" id="178035"/>
    <lineage>
        <taxon>Eukaryota</taxon>
        <taxon>Metazoa</taxon>
        <taxon>Ecdysozoa</taxon>
        <taxon>Arthropoda</taxon>
        <taxon>Hexapoda</taxon>
        <taxon>Insecta</taxon>
        <taxon>Pterygota</taxon>
        <taxon>Neoptera</taxon>
        <taxon>Endopterygota</taxon>
        <taxon>Hymenoptera</taxon>
        <taxon>Apocrita</taxon>
        <taxon>Aculeata</taxon>
        <taxon>Apoidea</taxon>
        <taxon>Anthophila</taxon>
        <taxon>Halictidae</taxon>
        <taxon>Rophitinae</taxon>
        <taxon>Dufourea</taxon>
    </lineage>
</organism>
<dbReference type="STRING" id="178035.A0A154P6R7"/>
<dbReference type="SMART" id="SM00220">
    <property type="entry name" value="S_TKc"/>
    <property type="match status" value="1"/>
</dbReference>
<dbReference type="PANTHER" id="PTHR33538:SF2">
    <property type="entry name" value="PROTEIN GAMETE EXPRESSED 1"/>
    <property type="match status" value="1"/>
</dbReference>
<feature type="non-terminal residue" evidence="4">
    <location>
        <position position="651"/>
    </location>
</feature>
<keyword evidence="5" id="KW-1185">Reference proteome</keyword>
<feature type="region of interest" description="Disordered" evidence="1">
    <location>
        <begin position="175"/>
        <end position="226"/>
    </location>
</feature>
<keyword evidence="4" id="KW-0418">Kinase</keyword>
<dbReference type="SUPFAM" id="SSF56112">
    <property type="entry name" value="Protein kinase-like (PK-like)"/>
    <property type="match status" value="1"/>
</dbReference>
<dbReference type="Proteomes" id="UP000076502">
    <property type="component" value="Unassembled WGS sequence"/>
</dbReference>
<dbReference type="OrthoDB" id="9332038at2759"/>
<feature type="transmembrane region" description="Helical" evidence="2">
    <location>
        <begin position="572"/>
        <end position="590"/>
    </location>
</feature>
<dbReference type="InterPro" id="IPR000719">
    <property type="entry name" value="Prot_kinase_dom"/>
</dbReference>
<keyword evidence="2" id="KW-1133">Transmembrane helix</keyword>
<evidence type="ECO:0000256" key="1">
    <source>
        <dbReference type="SAM" id="MobiDB-lite"/>
    </source>
</evidence>
<dbReference type="GO" id="GO:0004672">
    <property type="term" value="F:protein kinase activity"/>
    <property type="evidence" value="ECO:0007669"/>
    <property type="project" value="InterPro"/>
</dbReference>
<keyword evidence="2" id="KW-0472">Membrane</keyword>
<feature type="non-terminal residue" evidence="4">
    <location>
        <position position="1"/>
    </location>
</feature>
<protein>
    <submittedName>
        <fullName evidence="4">Dual specificity tyrosine-phosphorylation-regulated kinase 2</fullName>
    </submittedName>
</protein>
<reference evidence="4 5" key="1">
    <citation type="submission" date="2015-07" db="EMBL/GenBank/DDBJ databases">
        <title>The genome of Dufourea novaeangliae.</title>
        <authorList>
            <person name="Pan H."/>
            <person name="Kapheim K."/>
        </authorList>
    </citation>
    <scope>NUCLEOTIDE SEQUENCE [LARGE SCALE GENOMIC DNA]</scope>
    <source>
        <strain evidence="4">0120121106</strain>
        <tissue evidence="4">Whole body</tissue>
    </source>
</reference>
<proteinExistence type="predicted"/>
<accession>A0A154P6R7</accession>
<feature type="transmembrane region" description="Helical" evidence="2">
    <location>
        <begin position="534"/>
        <end position="552"/>
    </location>
</feature>
<dbReference type="InterPro" id="IPR011009">
    <property type="entry name" value="Kinase-like_dom_sf"/>
</dbReference>
<feature type="region of interest" description="Disordered" evidence="1">
    <location>
        <begin position="286"/>
        <end position="308"/>
    </location>
</feature>
<dbReference type="AlphaFoldDB" id="A0A154P6R7"/>
<evidence type="ECO:0000313" key="5">
    <source>
        <dbReference type="Proteomes" id="UP000076502"/>
    </source>
</evidence>
<evidence type="ECO:0000256" key="2">
    <source>
        <dbReference type="SAM" id="Phobius"/>
    </source>
</evidence>
<dbReference type="EMBL" id="KQ434827">
    <property type="protein sequence ID" value="KZC07619.1"/>
    <property type="molecule type" value="Genomic_DNA"/>
</dbReference>
<feature type="domain" description="Protein kinase" evidence="3">
    <location>
        <begin position="1"/>
        <end position="170"/>
    </location>
</feature>
<dbReference type="PROSITE" id="PS50011">
    <property type="entry name" value="PROTEIN_KINASE_DOM"/>
    <property type="match status" value="1"/>
</dbReference>
<dbReference type="Pfam" id="PF00069">
    <property type="entry name" value="Pkinase"/>
    <property type="match status" value="1"/>
</dbReference>
<name>A0A154P6R7_DUFNO</name>
<keyword evidence="4" id="KW-0808">Transferase</keyword>
<feature type="transmembrane region" description="Helical" evidence="2">
    <location>
        <begin position="504"/>
        <end position="522"/>
    </location>
</feature>
<dbReference type="GO" id="GO:0005524">
    <property type="term" value="F:ATP binding"/>
    <property type="evidence" value="ECO:0007669"/>
    <property type="project" value="InterPro"/>
</dbReference>
<evidence type="ECO:0000313" key="4">
    <source>
        <dbReference type="EMBL" id="KZC07619.1"/>
    </source>
</evidence>
<evidence type="ECO:0000259" key="3">
    <source>
        <dbReference type="PROSITE" id="PS50011"/>
    </source>
</evidence>
<keyword evidence="2" id="KW-0812">Transmembrane</keyword>
<sequence>VIDFGSSCYENQRVYTYIQSRFYRAPEVILGAKYGMPIDMWSLGCIIAELVTGFPLLPGEDEADQLACMIELLHVPPPRLLESAKRSRQFISSKGYPRYCTATTMSDGTIVLSGGYSRKGKRRGPPGSRDLRRILKNCDDPYFLDFINRCLEWDPEQRMTPSKALKHGWLRRRLPKPPEKAASNDNGLPAVPAAAAPPSSTTGLRITASGSRSSSKTNNLQSNNIENTTRMKQLNDMFQTVNTIYSALQRKYGGQPGPTTAAAVSTNHQATGVTVYPPLNSVASGSVGGTGGGGSGGGGGGSSSTSAKSSVSQHGTCWHNAINTMKINCNNLRDVEHSLLALRLTYCFLEDSGHETYDCHLSSSETERRECINNMSDRAFNVYNEFYIHTTHMCFYLNYEAWQAETDNTIKQLYEASSRMKDQLLEASEMQGVMLESQKESLKIQSELLDHGKELGTILKSSSESVNNMVKDFKETAKNQMELLFEIFSYLRTFQNWIIGEVSWFQSIMYYTVSCILCALFSSSKRTVDARITLFTILSMNVIVERMLVQYYGNSIPHSDDSKENLISTTWMYRKIALTLCIITLFYIYYNYKDEQVENYKVLKRIEHQLNSIQEVTPICTTDHSPRCSTRLALKRLQSQLNKQNKMENFS</sequence>
<gene>
    <name evidence="4" type="ORF">WN55_08391</name>
</gene>
<feature type="compositionally biased region" description="Polar residues" evidence="1">
    <location>
        <begin position="199"/>
        <end position="226"/>
    </location>
</feature>
<dbReference type="Gene3D" id="1.10.510.10">
    <property type="entry name" value="Transferase(Phosphotransferase) domain 1"/>
    <property type="match status" value="1"/>
</dbReference>
<feature type="compositionally biased region" description="Gly residues" evidence="1">
    <location>
        <begin position="286"/>
        <end position="302"/>
    </location>
</feature>
<dbReference type="InterPro" id="IPR040346">
    <property type="entry name" value="GEX1/Brambleberry"/>
</dbReference>